<dbReference type="GO" id="GO:0071555">
    <property type="term" value="P:cell wall organization"/>
    <property type="evidence" value="ECO:0007669"/>
    <property type="project" value="UniProtKB-KW"/>
</dbReference>
<dbReference type="GO" id="GO:0008932">
    <property type="term" value="F:lytic endotransglycosylase activity"/>
    <property type="evidence" value="ECO:0007669"/>
    <property type="project" value="UniProtKB-UniRule"/>
</dbReference>
<dbReference type="InterPro" id="IPR009009">
    <property type="entry name" value="RlpA-like_DPBB"/>
</dbReference>
<comment type="similarity">
    <text evidence="3 4">Belongs to the RlpA family.</text>
</comment>
<accession>A0A5E4UL99</accession>
<feature type="compositionally biased region" description="Low complexity" evidence="5">
    <location>
        <begin position="198"/>
        <end position="223"/>
    </location>
</feature>
<keyword evidence="3" id="KW-1003">Cell membrane</keyword>
<evidence type="ECO:0000256" key="1">
    <source>
        <dbReference type="ARBA" id="ARBA00023239"/>
    </source>
</evidence>
<evidence type="ECO:0000256" key="2">
    <source>
        <dbReference type="ARBA" id="ARBA00023316"/>
    </source>
</evidence>
<dbReference type="InterPro" id="IPR012997">
    <property type="entry name" value="RplA"/>
</dbReference>
<evidence type="ECO:0000313" key="9">
    <source>
        <dbReference type="Proteomes" id="UP000367825"/>
    </source>
</evidence>
<dbReference type="PANTHER" id="PTHR34183:SF1">
    <property type="entry name" value="ENDOLYTIC PEPTIDOGLYCAN TRANSGLYCOSYLASE RLPA"/>
    <property type="match status" value="1"/>
</dbReference>
<keyword evidence="1 3" id="KW-0456">Lyase</keyword>
<feature type="chain" id="PRO_5023492495" description="Endolytic peptidoglycan transglycosylase RlpA" evidence="6">
    <location>
        <begin position="20"/>
        <end position="233"/>
    </location>
</feature>
<protein>
    <recommendedName>
        <fullName evidence="3">Endolytic peptidoglycan transglycosylase RlpA</fullName>
        <ecNumber evidence="3">4.2.2.-</ecNumber>
    </recommendedName>
</protein>
<comment type="function">
    <text evidence="3">Lytic transglycosylase with a strong preference for naked glycan strands that lack stem peptides.</text>
</comment>
<dbReference type="RefSeq" id="WP_150555558.1">
    <property type="nucleotide sequence ID" value="NZ_CABPSC010000007.1"/>
</dbReference>
<dbReference type="InterPro" id="IPR034718">
    <property type="entry name" value="RlpA"/>
</dbReference>
<dbReference type="Gene3D" id="2.40.40.10">
    <property type="entry name" value="RlpA-like domain"/>
    <property type="match status" value="1"/>
</dbReference>
<feature type="region of interest" description="Disordered" evidence="5">
    <location>
        <begin position="193"/>
        <end position="233"/>
    </location>
</feature>
<keyword evidence="3" id="KW-0449">Lipoprotein</keyword>
<dbReference type="PANTHER" id="PTHR34183">
    <property type="entry name" value="ENDOLYTIC PEPTIDOGLYCAN TRANSGLYCOSYLASE RLPA"/>
    <property type="match status" value="1"/>
</dbReference>
<dbReference type="GO" id="GO:0000270">
    <property type="term" value="P:peptidoglycan metabolic process"/>
    <property type="evidence" value="ECO:0007669"/>
    <property type="project" value="UniProtKB-UniRule"/>
</dbReference>
<dbReference type="HAMAP" id="MF_02071">
    <property type="entry name" value="RlpA"/>
    <property type="match status" value="1"/>
</dbReference>
<feature type="signal peptide" evidence="6">
    <location>
        <begin position="1"/>
        <end position="19"/>
    </location>
</feature>
<feature type="compositionally biased region" description="Low complexity" evidence="5">
    <location>
        <begin position="20"/>
        <end position="39"/>
    </location>
</feature>
<dbReference type="Pfam" id="PF03330">
    <property type="entry name" value="DPBB_1"/>
    <property type="match status" value="1"/>
</dbReference>
<comment type="subcellular location">
    <subcellularLocation>
        <location evidence="3">Cell membrane</location>
        <topology evidence="3">Lipid-anchor</topology>
    </subcellularLocation>
</comment>
<keyword evidence="3" id="KW-0564">Palmitate</keyword>
<dbReference type="SUPFAM" id="SSF50685">
    <property type="entry name" value="Barwin-like endoglucanases"/>
    <property type="match status" value="1"/>
</dbReference>
<evidence type="ECO:0000256" key="5">
    <source>
        <dbReference type="SAM" id="MobiDB-lite"/>
    </source>
</evidence>
<dbReference type="InterPro" id="IPR036908">
    <property type="entry name" value="RlpA-like_sf"/>
</dbReference>
<dbReference type="Proteomes" id="UP000367825">
    <property type="component" value="Unassembled WGS sequence"/>
</dbReference>
<evidence type="ECO:0000256" key="6">
    <source>
        <dbReference type="SAM" id="SignalP"/>
    </source>
</evidence>
<feature type="region of interest" description="Disordered" evidence="5">
    <location>
        <begin position="20"/>
        <end position="45"/>
    </location>
</feature>
<gene>
    <name evidence="3 8" type="primary">rlpA</name>
    <name evidence="8" type="ORF">PNO31109_02098</name>
</gene>
<proteinExistence type="inferred from homology"/>
<evidence type="ECO:0000256" key="3">
    <source>
        <dbReference type="HAMAP-Rule" id="MF_02071"/>
    </source>
</evidence>
<sequence>MLTRFAVGCALALTLTACTTPLEPPSQSAAAPSATGAGTRAREANAPVGSSFDLHWPGRVYHNGGLNPGDPDAPERDGEARLRADAGTFFQTGTASWYGKKFHGRRTATGETFDMNELTAAHPTLPLASFVLVRNVANNKAVVVKINDRGPYTRKRIIDLSYGAAKKLDFVNAGHAKVEIRRLSRSEIAALGLEDGGNRNSSGNGAARASSSPTEASAPSADAIAPRPTPEAS</sequence>
<evidence type="ECO:0000313" key="8">
    <source>
        <dbReference type="EMBL" id="VVE00682.1"/>
    </source>
</evidence>
<keyword evidence="6" id="KW-0732">Signal</keyword>
<keyword evidence="9" id="KW-1185">Reference proteome</keyword>
<dbReference type="OrthoDB" id="9779128at2"/>
<dbReference type="EMBL" id="CABPSC010000007">
    <property type="protein sequence ID" value="VVE00682.1"/>
    <property type="molecule type" value="Genomic_DNA"/>
</dbReference>
<dbReference type="CDD" id="cd22268">
    <property type="entry name" value="DPBB_RlpA-like"/>
    <property type="match status" value="1"/>
</dbReference>
<dbReference type="AlphaFoldDB" id="A0A5E4UL99"/>
<keyword evidence="3" id="KW-0472">Membrane</keyword>
<dbReference type="GO" id="GO:0005886">
    <property type="term" value="C:plasma membrane"/>
    <property type="evidence" value="ECO:0007669"/>
    <property type="project" value="UniProtKB-SubCell"/>
</dbReference>
<reference evidence="8 9" key="1">
    <citation type="submission" date="2019-08" db="EMBL/GenBank/DDBJ databases">
        <authorList>
            <person name="Peeters C."/>
        </authorList>
    </citation>
    <scope>NUCLEOTIDE SEQUENCE [LARGE SCALE GENOMIC DNA]</scope>
    <source>
        <strain evidence="8 9">LMG 31109</strain>
    </source>
</reference>
<evidence type="ECO:0000256" key="4">
    <source>
        <dbReference type="RuleBase" id="RU003495"/>
    </source>
</evidence>
<dbReference type="NCBIfam" id="TIGR00413">
    <property type="entry name" value="rlpA"/>
    <property type="match status" value="1"/>
</dbReference>
<evidence type="ECO:0000259" key="7">
    <source>
        <dbReference type="Pfam" id="PF03330"/>
    </source>
</evidence>
<keyword evidence="2 3" id="KW-0961">Cell wall biogenesis/degradation</keyword>
<dbReference type="EC" id="4.2.2.-" evidence="3"/>
<organism evidence="8 9">
    <name type="scientific">Pandoraea nosoerga</name>
    <dbReference type="NCBI Taxonomy" id="2508296"/>
    <lineage>
        <taxon>Bacteria</taxon>
        <taxon>Pseudomonadati</taxon>
        <taxon>Pseudomonadota</taxon>
        <taxon>Betaproteobacteria</taxon>
        <taxon>Burkholderiales</taxon>
        <taxon>Burkholderiaceae</taxon>
        <taxon>Pandoraea</taxon>
    </lineage>
</organism>
<dbReference type="PROSITE" id="PS51257">
    <property type="entry name" value="PROKAR_LIPOPROTEIN"/>
    <property type="match status" value="1"/>
</dbReference>
<name>A0A5E4UL99_9BURK</name>
<feature type="domain" description="RlpA-like protein double-psi beta-barrel" evidence="7">
    <location>
        <begin position="92"/>
        <end position="180"/>
    </location>
</feature>